<evidence type="ECO:0000313" key="1">
    <source>
        <dbReference type="EMBL" id="NBH61306.1"/>
    </source>
</evidence>
<dbReference type="EMBL" id="QXWK01000011">
    <property type="protein sequence ID" value="NBH61306.1"/>
    <property type="molecule type" value="Genomic_DNA"/>
</dbReference>
<reference evidence="1 2" key="1">
    <citation type="submission" date="2018-08" db="EMBL/GenBank/DDBJ databases">
        <title>Murine metabolic-syndrome-specific gut microbial biobank.</title>
        <authorList>
            <person name="Liu C."/>
        </authorList>
    </citation>
    <scope>NUCLEOTIDE SEQUENCE [LARGE SCALE GENOMIC DNA]</scope>
    <source>
        <strain evidence="1 2">28</strain>
    </source>
</reference>
<evidence type="ECO:0000313" key="2">
    <source>
        <dbReference type="Proteomes" id="UP000446866"/>
    </source>
</evidence>
<name>A0A845QID1_9FIRM</name>
<comment type="caution">
    <text evidence="1">The sequence shown here is derived from an EMBL/GenBank/DDBJ whole genome shotgun (WGS) entry which is preliminary data.</text>
</comment>
<accession>A0A845QID1</accession>
<dbReference type="AlphaFoldDB" id="A0A845QID1"/>
<sequence>MGNFFQLIEQEIRREEQLLKQWNSKLESAPKGYISARKRKFITSYYWNREDGRGENKKQVQKNITDNKGFVLQLVEKQLAKKISQRCESNLRFLRKLRRYYKAVDINDILRQLPETYCEIIKLREKKTLEARLNQPYKKAPFNSLSHKHETDYGELVRSKSEQLIANALYAYGIPFHYEEIFVYRKGVGSVIYPDFTILLPDGNVIIWEHLGLLSDLGYCQRTAEKLNIYQQNGYTIGKNLILTMDDSNQNVSSVLINHIIETQILPHFAKGGIAEKRTAAAI</sequence>
<keyword evidence="2" id="KW-1185">Reference proteome</keyword>
<dbReference type="RefSeq" id="WP_160201590.1">
    <property type="nucleotide sequence ID" value="NZ_QXWK01000011.1"/>
</dbReference>
<proteinExistence type="predicted"/>
<dbReference type="Proteomes" id="UP000446866">
    <property type="component" value="Unassembled WGS sequence"/>
</dbReference>
<gene>
    <name evidence="1" type="ORF">D0435_06535</name>
</gene>
<organism evidence="1 2">
    <name type="scientific">Anaerotruncus colihominis</name>
    <dbReference type="NCBI Taxonomy" id="169435"/>
    <lineage>
        <taxon>Bacteria</taxon>
        <taxon>Bacillati</taxon>
        <taxon>Bacillota</taxon>
        <taxon>Clostridia</taxon>
        <taxon>Eubacteriales</taxon>
        <taxon>Oscillospiraceae</taxon>
        <taxon>Anaerotruncus</taxon>
    </lineage>
</organism>
<protein>
    <submittedName>
        <fullName evidence="1">Uncharacterized protein</fullName>
    </submittedName>
</protein>